<dbReference type="PANTHER" id="PTHR43179:SF7">
    <property type="entry name" value="RHAMNOSYLTRANSFERASE WBBL"/>
    <property type="match status" value="1"/>
</dbReference>
<dbReference type="InterPro" id="IPR001173">
    <property type="entry name" value="Glyco_trans_2-like"/>
</dbReference>
<dbReference type="Proteomes" id="UP000515472">
    <property type="component" value="Chromosome"/>
</dbReference>
<dbReference type="Pfam" id="PF00535">
    <property type="entry name" value="Glycos_transf_2"/>
    <property type="match status" value="1"/>
</dbReference>
<dbReference type="KEGG" id="gbn:GEOBRER4_17110"/>
<dbReference type="Gene3D" id="3.90.550.10">
    <property type="entry name" value="Spore Coat Polysaccharide Biosynthesis Protein SpsA, Chain A"/>
    <property type="match status" value="1"/>
</dbReference>
<dbReference type="GO" id="GO:0016740">
    <property type="term" value="F:transferase activity"/>
    <property type="evidence" value="ECO:0007669"/>
    <property type="project" value="UniProtKB-KW"/>
</dbReference>
<proteinExistence type="predicted"/>
<dbReference type="RefSeq" id="WP_185245054.1">
    <property type="nucleotide sequence ID" value="NZ_AP023213.1"/>
</dbReference>
<keyword evidence="3" id="KW-1185">Reference proteome</keyword>
<organism evidence="2 3">
    <name type="scientific">Citrifermentans bremense</name>
    <dbReference type="NCBI Taxonomy" id="60035"/>
    <lineage>
        <taxon>Bacteria</taxon>
        <taxon>Pseudomonadati</taxon>
        <taxon>Thermodesulfobacteriota</taxon>
        <taxon>Desulfuromonadia</taxon>
        <taxon>Geobacterales</taxon>
        <taxon>Geobacteraceae</taxon>
        <taxon>Citrifermentans</taxon>
    </lineage>
</organism>
<evidence type="ECO:0000259" key="1">
    <source>
        <dbReference type="Pfam" id="PF00535"/>
    </source>
</evidence>
<sequence>MTDATIDVIIPVWNRPDETRNCLVTLINHTPGARFIMVDCGSERDTERLLQELADSLDDRALLMRDDSNIGFVPAANRGFESSEAPYLALVRNTTLVSPKWLEPLLAYAGEHPEAGILLPCLDPGEECSAPKELERGSFAAMVVSRELYRRIGGFDEGMDGGAWCLKDYTRRANAHGFITVQVPTPVVHHQEEVQLGSEQRRRETQQRSIALFRERWGVGASYVLHVPKGVEVELLGEKLEWLVKGARHDDRYTVLLPASLNQAAQQAGLATLHEHVTLVPLPRLAWDGMKKRLFEKIASEKPGTTPVTAVDGIPFPWSDRYLSFSELCERIKARYQ</sequence>
<dbReference type="PANTHER" id="PTHR43179">
    <property type="entry name" value="RHAMNOSYLTRANSFERASE WBBL"/>
    <property type="match status" value="1"/>
</dbReference>
<name>A0A6S6M5Q1_9BACT</name>
<dbReference type="AlphaFoldDB" id="A0A6S6M5Q1"/>
<accession>A0A6S6M5Q1</accession>
<protein>
    <submittedName>
        <fullName evidence="2">Glycosyl transferase, group 2 family</fullName>
    </submittedName>
</protein>
<gene>
    <name evidence="2" type="ORF">GEOBRER4_n1780</name>
</gene>
<evidence type="ECO:0000313" key="2">
    <source>
        <dbReference type="EMBL" id="BCG46961.1"/>
    </source>
</evidence>
<dbReference type="InterPro" id="IPR029044">
    <property type="entry name" value="Nucleotide-diphossugar_trans"/>
</dbReference>
<feature type="domain" description="Glycosyltransferase 2-like" evidence="1">
    <location>
        <begin position="8"/>
        <end position="121"/>
    </location>
</feature>
<dbReference type="EMBL" id="AP023213">
    <property type="protein sequence ID" value="BCG46961.1"/>
    <property type="molecule type" value="Genomic_DNA"/>
</dbReference>
<keyword evidence="2" id="KW-0808">Transferase</keyword>
<reference evidence="2 3" key="1">
    <citation type="submission" date="2020-06" db="EMBL/GenBank/DDBJ databases">
        <title>Interaction of electrochemicaly active bacteria, Geobacter bremensis R4 on different carbon anode.</title>
        <authorList>
            <person name="Meng L."/>
            <person name="Yoshida N."/>
        </authorList>
    </citation>
    <scope>NUCLEOTIDE SEQUENCE [LARGE SCALE GENOMIC DNA]</scope>
    <source>
        <strain evidence="2 3">R4</strain>
    </source>
</reference>
<dbReference type="SUPFAM" id="SSF53448">
    <property type="entry name" value="Nucleotide-diphospho-sugar transferases"/>
    <property type="match status" value="1"/>
</dbReference>
<evidence type="ECO:0000313" key="3">
    <source>
        <dbReference type="Proteomes" id="UP000515472"/>
    </source>
</evidence>